<evidence type="ECO:0000256" key="1">
    <source>
        <dbReference type="SAM" id="Coils"/>
    </source>
</evidence>
<keyword evidence="4" id="KW-1185">Reference proteome</keyword>
<feature type="region of interest" description="Disordered" evidence="2">
    <location>
        <begin position="136"/>
        <end position="157"/>
    </location>
</feature>
<evidence type="ECO:0000256" key="2">
    <source>
        <dbReference type="SAM" id="MobiDB-lite"/>
    </source>
</evidence>
<evidence type="ECO:0000313" key="3">
    <source>
        <dbReference type="EMBL" id="CAH0727720.1"/>
    </source>
</evidence>
<dbReference type="Proteomes" id="UP000838878">
    <property type="component" value="Chromosome 7"/>
</dbReference>
<feature type="non-terminal residue" evidence="3">
    <location>
        <position position="157"/>
    </location>
</feature>
<keyword evidence="1" id="KW-0175">Coiled coil</keyword>
<dbReference type="OrthoDB" id="6929931at2759"/>
<accession>A0A8J9VUN3</accession>
<organism evidence="3 4">
    <name type="scientific">Brenthis ino</name>
    <name type="common">lesser marbled fritillary</name>
    <dbReference type="NCBI Taxonomy" id="405034"/>
    <lineage>
        <taxon>Eukaryota</taxon>
        <taxon>Metazoa</taxon>
        <taxon>Ecdysozoa</taxon>
        <taxon>Arthropoda</taxon>
        <taxon>Hexapoda</taxon>
        <taxon>Insecta</taxon>
        <taxon>Pterygota</taxon>
        <taxon>Neoptera</taxon>
        <taxon>Endopterygota</taxon>
        <taxon>Lepidoptera</taxon>
        <taxon>Glossata</taxon>
        <taxon>Ditrysia</taxon>
        <taxon>Papilionoidea</taxon>
        <taxon>Nymphalidae</taxon>
        <taxon>Heliconiinae</taxon>
        <taxon>Argynnini</taxon>
        <taxon>Brenthis</taxon>
    </lineage>
</organism>
<feature type="compositionally biased region" description="Acidic residues" evidence="2">
    <location>
        <begin position="146"/>
        <end position="157"/>
    </location>
</feature>
<proteinExistence type="predicted"/>
<reference evidence="3" key="1">
    <citation type="submission" date="2021-12" db="EMBL/GenBank/DDBJ databases">
        <authorList>
            <person name="Martin H S."/>
        </authorList>
    </citation>
    <scope>NUCLEOTIDE SEQUENCE</scope>
</reference>
<dbReference type="EMBL" id="OV170227">
    <property type="protein sequence ID" value="CAH0727720.1"/>
    <property type="molecule type" value="Genomic_DNA"/>
</dbReference>
<evidence type="ECO:0000313" key="4">
    <source>
        <dbReference type="Proteomes" id="UP000838878"/>
    </source>
</evidence>
<name>A0A8J9VUN3_9NEOP</name>
<gene>
    <name evidence="3" type="ORF">BINO364_LOCUS13022</name>
</gene>
<feature type="coiled-coil region" evidence="1">
    <location>
        <begin position="60"/>
        <end position="133"/>
    </location>
</feature>
<sequence>MSEPSVSTMYKESGIKVLIVKRSSIKGQITKFKNYLDKITRQSQLTGIEVAELSLKVSRFESLSAKYDELQTQIELINADTLDEELDERERIEQDIILCTAMAKNIIEEQNELKNLEQDKRRLYQIISAVQKMYGDDPKLLGNGQGEEEEEEEDPIT</sequence>
<dbReference type="AlphaFoldDB" id="A0A8J9VUN3"/>
<protein>
    <submittedName>
        <fullName evidence="3">Uncharacterized protein</fullName>
    </submittedName>
</protein>